<evidence type="ECO:0000256" key="2">
    <source>
        <dbReference type="SAM" id="SignalP"/>
    </source>
</evidence>
<evidence type="ECO:0008006" key="5">
    <source>
        <dbReference type="Google" id="ProtNLM"/>
    </source>
</evidence>
<dbReference type="Proteomes" id="UP000604737">
    <property type="component" value="Unassembled WGS sequence"/>
</dbReference>
<proteinExistence type="predicted"/>
<dbReference type="Gene3D" id="2.60.40.10">
    <property type="entry name" value="Immunoglobulins"/>
    <property type="match status" value="1"/>
</dbReference>
<evidence type="ECO:0000256" key="1">
    <source>
        <dbReference type="SAM" id="MobiDB-lite"/>
    </source>
</evidence>
<dbReference type="InterPro" id="IPR013783">
    <property type="entry name" value="Ig-like_fold"/>
</dbReference>
<keyword evidence="2" id="KW-0732">Signal</keyword>
<feature type="chain" id="PRO_5045283731" description="Carboxypeptidase regulatory-like domain-containing protein" evidence="2">
    <location>
        <begin position="21"/>
        <end position="609"/>
    </location>
</feature>
<name>A0ABQ3H6J7_9NEIS</name>
<sequence length="609" mass="64868">MQQLKRGVVLALAAAGLLSACGGGGGGGESDSGLTPTPAPSAKTLSGTAATGAPFVGTVTIKDANGKTKEASIGTDGSYSVDVSDLVAPFVLRAQGKTSSLYSAATLNDLNKAVNITPLTDLIIANIAGGPAETLFNGTSIQAVTQEALAKQADLLRGRLIAVLRNLGLPENTDLLHSPFKADQTGLDALLETLSVQIDYSFSVASIRNVLTGDQIRDDLLDPDDADVLADPGVDLSAVKRDLVGVNELFAAIGAMVKSITTQSGLSSTDLIPKMGAFISDDYVNDGELKPDVLSSTLKTDSIWALRNKPERLVSADPVGKRYCFQFPNWNAKIKLGSTWDRDQFASCVGKDKDGSWKFVGNGRLVDFKVMTYSSSVPEGNRIENGIAFGVRETMHRSYYVVISGPGLPAAGLPMTNDMNGINNPFADASWYHFDIANDKRSVYNTSAGLDLTKVEKGARYTATIYARQGDPQPIAVYQSALKVKPLSDAEIAADPSRFFPVLTSSTSMADLRPPAPLALTWAQPKLTKIVSGYIRSELSSPGSGSTISGFSQNLNRPYLQDPTSYQFGFGDTYARSSAQVWLNAVDRDGRNFRVFKNLDGSAVKWSLF</sequence>
<gene>
    <name evidence="3" type="ORF">GCM10007350_34110</name>
</gene>
<dbReference type="EMBL" id="BMYO01000010">
    <property type="protein sequence ID" value="GHD68547.1"/>
    <property type="molecule type" value="Genomic_DNA"/>
</dbReference>
<evidence type="ECO:0000313" key="3">
    <source>
        <dbReference type="EMBL" id="GHD68547.1"/>
    </source>
</evidence>
<organism evidence="3 4">
    <name type="scientific">Jeongeupia chitinilytica</name>
    <dbReference type="NCBI Taxonomy" id="1041641"/>
    <lineage>
        <taxon>Bacteria</taxon>
        <taxon>Pseudomonadati</taxon>
        <taxon>Pseudomonadota</taxon>
        <taxon>Betaproteobacteria</taxon>
        <taxon>Neisseriales</taxon>
        <taxon>Chitinibacteraceae</taxon>
        <taxon>Jeongeupia</taxon>
    </lineage>
</organism>
<feature type="signal peptide" evidence="2">
    <location>
        <begin position="1"/>
        <end position="20"/>
    </location>
</feature>
<comment type="caution">
    <text evidence="3">The sequence shown here is derived from an EMBL/GenBank/DDBJ whole genome shotgun (WGS) entry which is preliminary data.</text>
</comment>
<accession>A0ABQ3H6J7</accession>
<protein>
    <recommendedName>
        <fullName evidence="5">Carboxypeptidase regulatory-like domain-containing protein</fullName>
    </recommendedName>
</protein>
<evidence type="ECO:0000313" key="4">
    <source>
        <dbReference type="Proteomes" id="UP000604737"/>
    </source>
</evidence>
<keyword evidence="4" id="KW-1185">Reference proteome</keyword>
<dbReference type="RefSeq" id="WP_189462162.1">
    <property type="nucleotide sequence ID" value="NZ_BMYO01000010.1"/>
</dbReference>
<reference evidence="4" key="1">
    <citation type="journal article" date="2019" name="Int. J. Syst. Evol. Microbiol.">
        <title>The Global Catalogue of Microorganisms (GCM) 10K type strain sequencing project: providing services to taxonomists for standard genome sequencing and annotation.</title>
        <authorList>
            <consortium name="The Broad Institute Genomics Platform"/>
            <consortium name="The Broad Institute Genome Sequencing Center for Infectious Disease"/>
            <person name="Wu L."/>
            <person name="Ma J."/>
        </authorList>
    </citation>
    <scope>NUCLEOTIDE SEQUENCE [LARGE SCALE GENOMIC DNA]</scope>
    <source>
        <strain evidence="4">KCTC 23701</strain>
    </source>
</reference>
<feature type="region of interest" description="Disordered" evidence="1">
    <location>
        <begin position="26"/>
        <end position="48"/>
    </location>
</feature>
<dbReference type="PROSITE" id="PS51257">
    <property type="entry name" value="PROKAR_LIPOPROTEIN"/>
    <property type="match status" value="1"/>
</dbReference>